<protein>
    <recommendedName>
        <fullName evidence="10 11">UDP-N-acetylmuramoyl-tripeptide--D-alanyl-D-alanine ligase</fullName>
        <ecNumber evidence="10 11">6.3.2.10</ecNumber>
    </recommendedName>
    <alternativeName>
        <fullName evidence="10">D-alanyl-D-alanine-adding enzyme</fullName>
    </alternativeName>
</protein>
<dbReference type="SUPFAM" id="SSF53623">
    <property type="entry name" value="MurD-like peptide ligases, catalytic domain"/>
    <property type="match status" value="1"/>
</dbReference>
<feature type="domain" description="Mur ligase N-terminal catalytic" evidence="12">
    <location>
        <begin position="25"/>
        <end position="92"/>
    </location>
</feature>
<gene>
    <name evidence="10" type="primary">murF</name>
    <name evidence="15" type="ORF">M5G25_13330</name>
</gene>
<feature type="binding site" evidence="10">
    <location>
        <begin position="109"/>
        <end position="115"/>
    </location>
    <ligand>
        <name>ATP</name>
        <dbReference type="ChEBI" id="CHEBI:30616"/>
    </ligand>
</feature>
<comment type="catalytic activity">
    <reaction evidence="10 11">
        <text>D-alanyl-D-alanine + UDP-N-acetyl-alpha-D-muramoyl-L-alanyl-gamma-D-glutamyl-meso-2,6-diaminopimelate + ATP = UDP-N-acetyl-alpha-D-muramoyl-L-alanyl-gamma-D-glutamyl-meso-2,6-diaminopimeloyl-D-alanyl-D-alanine + ADP + phosphate + H(+)</text>
        <dbReference type="Rhea" id="RHEA:28374"/>
        <dbReference type="ChEBI" id="CHEBI:15378"/>
        <dbReference type="ChEBI" id="CHEBI:30616"/>
        <dbReference type="ChEBI" id="CHEBI:43474"/>
        <dbReference type="ChEBI" id="CHEBI:57822"/>
        <dbReference type="ChEBI" id="CHEBI:61386"/>
        <dbReference type="ChEBI" id="CHEBI:83905"/>
        <dbReference type="ChEBI" id="CHEBI:456216"/>
        <dbReference type="EC" id="6.3.2.10"/>
    </reaction>
</comment>
<dbReference type="InterPro" id="IPR004101">
    <property type="entry name" value="Mur_ligase_C"/>
</dbReference>
<keyword evidence="3 10" id="KW-0132">Cell division</keyword>
<evidence type="ECO:0000259" key="14">
    <source>
        <dbReference type="Pfam" id="PF08245"/>
    </source>
</evidence>
<reference evidence="15 16" key="1">
    <citation type="submission" date="2022-05" db="EMBL/GenBank/DDBJ databases">
        <title>Novel Pseudomonas spp. Isolated from a Rainbow Trout Aquaculture Facility.</title>
        <authorList>
            <person name="Testerman T."/>
            <person name="Graf J."/>
        </authorList>
    </citation>
    <scope>NUCLEOTIDE SEQUENCE [LARGE SCALE GENOMIC DNA]</scope>
    <source>
        <strain evidence="15 16">ID357</strain>
    </source>
</reference>
<dbReference type="InterPro" id="IPR036615">
    <property type="entry name" value="Mur_ligase_C_dom_sf"/>
</dbReference>
<dbReference type="InterPro" id="IPR005863">
    <property type="entry name" value="UDP-N-AcMur_synth"/>
</dbReference>
<dbReference type="Pfam" id="PF02875">
    <property type="entry name" value="Mur_ligase_C"/>
    <property type="match status" value="1"/>
</dbReference>
<comment type="pathway">
    <text evidence="10 11">Cell wall biogenesis; peptidoglycan biosynthesis.</text>
</comment>
<comment type="function">
    <text evidence="10 11">Involved in cell wall formation. Catalyzes the final step in the synthesis of UDP-N-acetylmuramoyl-pentapeptide, the precursor of murein.</text>
</comment>
<dbReference type="EC" id="6.3.2.10" evidence="10 11"/>
<dbReference type="Pfam" id="PF01225">
    <property type="entry name" value="Mur_ligase"/>
    <property type="match status" value="1"/>
</dbReference>
<dbReference type="Gene3D" id="3.40.1190.10">
    <property type="entry name" value="Mur-like, catalytic domain"/>
    <property type="match status" value="1"/>
</dbReference>
<evidence type="ECO:0000313" key="16">
    <source>
        <dbReference type="Proteomes" id="UP001217610"/>
    </source>
</evidence>
<keyword evidence="16" id="KW-1185">Reference proteome</keyword>
<comment type="subcellular location">
    <subcellularLocation>
        <location evidence="10 11">Cytoplasm</location>
    </subcellularLocation>
</comment>
<organism evidence="15 16">
    <name type="scientific">Pseudomonas idahonensis</name>
    <dbReference type="NCBI Taxonomy" id="2942628"/>
    <lineage>
        <taxon>Bacteria</taxon>
        <taxon>Pseudomonadati</taxon>
        <taxon>Pseudomonadota</taxon>
        <taxon>Gammaproteobacteria</taxon>
        <taxon>Pseudomonadales</taxon>
        <taxon>Pseudomonadaceae</taxon>
        <taxon>Pseudomonas</taxon>
    </lineage>
</organism>
<comment type="caution">
    <text evidence="15">The sequence shown here is derived from an EMBL/GenBank/DDBJ whole genome shotgun (WGS) entry which is preliminary data.</text>
</comment>
<dbReference type="Gene3D" id="3.40.1390.10">
    <property type="entry name" value="MurE/MurF, N-terminal domain"/>
    <property type="match status" value="1"/>
</dbReference>
<proteinExistence type="inferred from homology"/>
<evidence type="ECO:0000256" key="4">
    <source>
        <dbReference type="ARBA" id="ARBA00022741"/>
    </source>
</evidence>
<evidence type="ECO:0000256" key="10">
    <source>
        <dbReference type="HAMAP-Rule" id="MF_02019"/>
    </source>
</evidence>
<dbReference type="NCBIfam" id="TIGR01143">
    <property type="entry name" value="murF"/>
    <property type="match status" value="1"/>
</dbReference>
<feature type="domain" description="Mur ligase C-terminal" evidence="13">
    <location>
        <begin position="326"/>
        <end position="436"/>
    </location>
</feature>
<evidence type="ECO:0000259" key="13">
    <source>
        <dbReference type="Pfam" id="PF02875"/>
    </source>
</evidence>
<evidence type="ECO:0000256" key="9">
    <source>
        <dbReference type="ARBA" id="ARBA00023316"/>
    </source>
</evidence>
<evidence type="ECO:0000256" key="5">
    <source>
        <dbReference type="ARBA" id="ARBA00022840"/>
    </source>
</evidence>
<accession>A0ABT5Q507</accession>
<keyword evidence="5 10" id="KW-0067">ATP-binding</keyword>
<evidence type="ECO:0000256" key="8">
    <source>
        <dbReference type="ARBA" id="ARBA00023306"/>
    </source>
</evidence>
<dbReference type="PANTHER" id="PTHR43024">
    <property type="entry name" value="UDP-N-ACETYLMURAMOYL-TRIPEPTIDE--D-ALANYL-D-ALANINE LIGASE"/>
    <property type="match status" value="1"/>
</dbReference>
<keyword evidence="2 10" id="KW-0436">Ligase</keyword>
<keyword evidence="7 10" id="KW-0573">Peptidoglycan synthesis</keyword>
<comment type="similarity">
    <text evidence="10">Belongs to the MurCDEF family. MurF subfamily.</text>
</comment>
<sequence length="455" mass="47199">MLKALLLSEVSAPLDARLIAGDVRFSGVSIDSRAIQAGQLFVALTGPRFDGHDYLNEVAGKGAVAALVEREVPDSTLPQLLVKDTRLALGQLGALNRGAFTQPVAAVTGSSGKTTVKEMLASILRTRGPVLATRGNLNNDLGAPLTLLELAPEHTAAVIELGASRIGEIAYTVAMTRPHVAIINNAGTAHVGEFGGPEKIVEAKGEILEGLDSAGIAVLNLDDKAFPIWKTRAAGRQVLSFALDNSAADFHASDIGRDARGCPSFTLHSPKGVDRVQLNLLGTHNVANALAAAAAAHAMGVSLFGIVTGLNAVQPVKGRTVAQLAKNGMRVIDDTYNANPTSMCAAVDILAGFSGRTVLVLGDIGELGEWAEQGHREVGAYAAGKVSALYAVGPMMAHAVTAFGEHARHFASQADLIAALDVEQDPNTTILIKGSRSAVMENIVAALCGSSTEKH</sequence>
<evidence type="ECO:0000256" key="1">
    <source>
        <dbReference type="ARBA" id="ARBA00022490"/>
    </source>
</evidence>
<dbReference type="InterPro" id="IPR013221">
    <property type="entry name" value="Mur_ligase_cen"/>
</dbReference>
<dbReference type="InterPro" id="IPR000713">
    <property type="entry name" value="Mur_ligase_N"/>
</dbReference>
<dbReference type="Proteomes" id="UP001217610">
    <property type="component" value="Unassembled WGS sequence"/>
</dbReference>
<keyword evidence="9 10" id="KW-0961">Cell wall biogenesis/degradation</keyword>
<evidence type="ECO:0000256" key="11">
    <source>
        <dbReference type="RuleBase" id="RU004136"/>
    </source>
</evidence>
<dbReference type="InterPro" id="IPR051046">
    <property type="entry name" value="MurCDEF_CellWall_CoF430Synth"/>
</dbReference>
<dbReference type="InterPro" id="IPR035911">
    <property type="entry name" value="MurE/MurF_N"/>
</dbReference>
<dbReference type="Pfam" id="PF08245">
    <property type="entry name" value="Mur_ligase_M"/>
    <property type="match status" value="1"/>
</dbReference>
<dbReference type="EMBL" id="JAMDGR010000006">
    <property type="protein sequence ID" value="MDD1149276.1"/>
    <property type="molecule type" value="Genomic_DNA"/>
</dbReference>
<dbReference type="GO" id="GO:0016874">
    <property type="term" value="F:ligase activity"/>
    <property type="evidence" value="ECO:0007669"/>
    <property type="project" value="UniProtKB-KW"/>
</dbReference>
<dbReference type="HAMAP" id="MF_02019">
    <property type="entry name" value="MurF"/>
    <property type="match status" value="1"/>
</dbReference>
<keyword evidence="6 10" id="KW-0133">Cell shape</keyword>
<keyword evidence="8 10" id="KW-0131">Cell cycle</keyword>
<dbReference type="RefSeq" id="WP_273923090.1">
    <property type="nucleotide sequence ID" value="NZ_JAMDGR010000006.1"/>
</dbReference>
<evidence type="ECO:0000256" key="7">
    <source>
        <dbReference type="ARBA" id="ARBA00022984"/>
    </source>
</evidence>
<dbReference type="SUPFAM" id="SSF63418">
    <property type="entry name" value="MurE/MurF N-terminal domain"/>
    <property type="match status" value="1"/>
</dbReference>
<evidence type="ECO:0000256" key="3">
    <source>
        <dbReference type="ARBA" id="ARBA00022618"/>
    </source>
</evidence>
<dbReference type="InterPro" id="IPR036565">
    <property type="entry name" value="Mur-like_cat_sf"/>
</dbReference>
<evidence type="ECO:0000259" key="12">
    <source>
        <dbReference type="Pfam" id="PF01225"/>
    </source>
</evidence>
<keyword evidence="4 10" id="KW-0547">Nucleotide-binding</keyword>
<dbReference type="Gene3D" id="3.90.190.20">
    <property type="entry name" value="Mur ligase, C-terminal domain"/>
    <property type="match status" value="1"/>
</dbReference>
<evidence type="ECO:0000256" key="6">
    <source>
        <dbReference type="ARBA" id="ARBA00022960"/>
    </source>
</evidence>
<evidence type="ECO:0000313" key="15">
    <source>
        <dbReference type="EMBL" id="MDD1149276.1"/>
    </source>
</evidence>
<evidence type="ECO:0000256" key="2">
    <source>
        <dbReference type="ARBA" id="ARBA00022598"/>
    </source>
</evidence>
<dbReference type="PANTHER" id="PTHR43024:SF1">
    <property type="entry name" value="UDP-N-ACETYLMURAMOYL-TRIPEPTIDE--D-ALANYL-D-ALANINE LIGASE"/>
    <property type="match status" value="1"/>
</dbReference>
<keyword evidence="1 10" id="KW-0963">Cytoplasm</keyword>
<dbReference type="SUPFAM" id="SSF53244">
    <property type="entry name" value="MurD-like peptide ligases, peptide-binding domain"/>
    <property type="match status" value="1"/>
</dbReference>
<feature type="domain" description="Mur ligase central" evidence="14">
    <location>
        <begin position="107"/>
        <end position="296"/>
    </location>
</feature>
<name>A0ABT5Q507_9PSED</name>